<dbReference type="Proteomes" id="UP000004995">
    <property type="component" value="Unassembled WGS sequence"/>
</dbReference>
<dbReference type="HOGENOM" id="CLU_1680947_0_0_1"/>
<reference evidence="2" key="1">
    <citation type="journal article" date="2012" name="Nat. Biotechnol.">
        <title>Reference genome sequence of the model plant Setaria.</title>
        <authorList>
            <person name="Bennetzen J.L."/>
            <person name="Schmutz J."/>
            <person name="Wang H."/>
            <person name="Percifield R."/>
            <person name="Hawkins J."/>
            <person name="Pontaroli A.C."/>
            <person name="Estep M."/>
            <person name="Feng L."/>
            <person name="Vaughn J.N."/>
            <person name="Grimwood J."/>
            <person name="Jenkins J."/>
            <person name="Barry K."/>
            <person name="Lindquist E."/>
            <person name="Hellsten U."/>
            <person name="Deshpande S."/>
            <person name="Wang X."/>
            <person name="Wu X."/>
            <person name="Mitros T."/>
            <person name="Triplett J."/>
            <person name="Yang X."/>
            <person name="Ye C.Y."/>
            <person name="Mauro-Herrera M."/>
            <person name="Wang L."/>
            <person name="Li P."/>
            <person name="Sharma M."/>
            <person name="Sharma R."/>
            <person name="Ronald P.C."/>
            <person name="Panaud O."/>
            <person name="Kellogg E.A."/>
            <person name="Brutnell T.P."/>
            <person name="Doust A.N."/>
            <person name="Tuskan G.A."/>
            <person name="Rokhsar D."/>
            <person name="Devos K.M."/>
        </authorList>
    </citation>
    <scope>NUCLEOTIDE SEQUENCE [LARGE SCALE GENOMIC DNA]</scope>
    <source>
        <strain evidence="2">cv. Yugu1</strain>
    </source>
</reference>
<dbReference type="eggNOG" id="ENOG502R4VA">
    <property type="taxonomic scope" value="Eukaryota"/>
</dbReference>
<accession>K3YWB4</accession>
<name>K3YWB4_SETIT</name>
<evidence type="ECO:0000313" key="1">
    <source>
        <dbReference type="EnsemblPlants" id="KQL30738"/>
    </source>
</evidence>
<dbReference type="EMBL" id="AGNK02000464">
    <property type="status" value="NOT_ANNOTATED_CDS"/>
    <property type="molecule type" value="Genomic_DNA"/>
</dbReference>
<evidence type="ECO:0000313" key="2">
    <source>
        <dbReference type="Proteomes" id="UP000004995"/>
    </source>
</evidence>
<organism evidence="1 2">
    <name type="scientific">Setaria italica</name>
    <name type="common">Foxtail millet</name>
    <name type="synonym">Panicum italicum</name>
    <dbReference type="NCBI Taxonomy" id="4555"/>
    <lineage>
        <taxon>Eukaryota</taxon>
        <taxon>Viridiplantae</taxon>
        <taxon>Streptophyta</taxon>
        <taxon>Embryophyta</taxon>
        <taxon>Tracheophyta</taxon>
        <taxon>Spermatophyta</taxon>
        <taxon>Magnoliopsida</taxon>
        <taxon>Liliopsida</taxon>
        <taxon>Poales</taxon>
        <taxon>Poaceae</taxon>
        <taxon>PACMAD clade</taxon>
        <taxon>Panicoideae</taxon>
        <taxon>Panicodae</taxon>
        <taxon>Paniceae</taxon>
        <taxon>Cenchrinae</taxon>
        <taxon>Setaria</taxon>
    </lineage>
</organism>
<dbReference type="Gramene" id="KQL30738">
    <property type="protein sequence ID" value="KQL30738"/>
    <property type="gene ID" value="SETIT_018560mg"/>
</dbReference>
<reference evidence="1" key="2">
    <citation type="submission" date="2018-08" db="UniProtKB">
        <authorList>
            <consortium name="EnsemblPlants"/>
        </authorList>
    </citation>
    <scope>IDENTIFICATION</scope>
    <source>
        <strain evidence="1">Yugu1</strain>
    </source>
</reference>
<sequence length="157" mass="18024">MQSSRIIRTAKAGLGSSVGLCISGSSLSKIKSRDGKRHKKDSKTRNKIGEVSTVTQWWQQGYWFDSASESPQFFQKRELNILIATTSPTDEKKRRSPNEKIRRKIANKPENERRNQMARFSGIIGIQINLTYGERPVIWSVELEYYRVVTAITPFED</sequence>
<dbReference type="AlphaFoldDB" id="K3YWB4"/>
<proteinExistence type="predicted"/>
<keyword evidence="2" id="KW-1185">Reference proteome</keyword>
<dbReference type="EnsemblPlants" id="KQL30738">
    <property type="protein sequence ID" value="KQL30738"/>
    <property type="gene ID" value="SETIT_018560mg"/>
</dbReference>
<dbReference type="InParanoid" id="K3YWB4"/>
<protein>
    <submittedName>
        <fullName evidence="1">Uncharacterized protein</fullName>
    </submittedName>
</protein>
<dbReference type="OMA" id="PVIWSVE"/>